<dbReference type="InterPro" id="IPR029045">
    <property type="entry name" value="ClpP/crotonase-like_dom_sf"/>
</dbReference>
<proteinExistence type="predicted"/>
<dbReference type="Pfam" id="PF03572">
    <property type="entry name" value="Peptidase_S41"/>
    <property type="match status" value="1"/>
</dbReference>
<dbReference type="PANTHER" id="PTHR32060">
    <property type="entry name" value="TAIL-SPECIFIC PROTEASE"/>
    <property type="match status" value="1"/>
</dbReference>
<dbReference type="SUPFAM" id="SSF52096">
    <property type="entry name" value="ClpP/crotonase"/>
    <property type="match status" value="1"/>
</dbReference>
<dbReference type="GO" id="GO:0007165">
    <property type="term" value="P:signal transduction"/>
    <property type="evidence" value="ECO:0007669"/>
    <property type="project" value="TreeGrafter"/>
</dbReference>
<protein>
    <submittedName>
        <fullName evidence="3">Peptidase family S41</fullName>
    </submittedName>
</protein>
<feature type="region of interest" description="Disordered" evidence="1">
    <location>
        <begin position="1"/>
        <end position="37"/>
    </location>
</feature>
<dbReference type="AlphaFoldDB" id="A0A239PV07"/>
<feature type="domain" description="Tail specific protease" evidence="2">
    <location>
        <begin position="258"/>
        <end position="408"/>
    </location>
</feature>
<dbReference type="Gene3D" id="3.90.226.10">
    <property type="entry name" value="2-enoyl-CoA Hydratase, Chain A, domain 1"/>
    <property type="match status" value="1"/>
</dbReference>
<dbReference type="InterPro" id="IPR036034">
    <property type="entry name" value="PDZ_sf"/>
</dbReference>
<feature type="compositionally biased region" description="Pro residues" evidence="1">
    <location>
        <begin position="16"/>
        <end position="28"/>
    </location>
</feature>
<dbReference type="Gene3D" id="2.30.42.10">
    <property type="match status" value="1"/>
</dbReference>
<evidence type="ECO:0000259" key="2">
    <source>
        <dbReference type="Pfam" id="PF03572"/>
    </source>
</evidence>
<evidence type="ECO:0000313" key="4">
    <source>
        <dbReference type="Proteomes" id="UP000198346"/>
    </source>
</evidence>
<evidence type="ECO:0000313" key="3">
    <source>
        <dbReference type="EMBL" id="SNT73517.1"/>
    </source>
</evidence>
<organism evidence="3 4">
    <name type="scientific">Amphiplicatus metriothermophilus</name>
    <dbReference type="NCBI Taxonomy" id="1519374"/>
    <lineage>
        <taxon>Bacteria</taxon>
        <taxon>Pseudomonadati</taxon>
        <taxon>Pseudomonadota</taxon>
        <taxon>Alphaproteobacteria</taxon>
        <taxon>Parvularculales</taxon>
        <taxon>Parvularculaceae</taxon>
        <taxon>Amphiplicatus</taxon>
    </lineage>
</organism>
<accession>A0A239PV07</accession>
<dbReference type="EMBL" id="FZQA01000003">
    <property type="protein sequence ID" value="SNT73517.1"/>
    <property type="molecule type" value="Genomic_DNA"/>
</dbReference>
<sequence>MLAACSDGGSSGGSTLPPPPPPPPPPGGTGPTWTEGVFEPASRFKDRCEVVRTGVDIEGNPFPDMPGSMLEEMFWLRSWTHETYLWNDEVIDRNPADFGDRLEYFALLRTFATTLSGRDKDEFHFTIPTDEFLRQRNSTPRAEYGAELAIFSATPPRDVRVLYTEPGSPAAEVVGGQINLPRGTRILEVDGVDLVNANTQAEIDILNNGLFPATAGEQHTFVVRDAGAASTRTVTLISENIAPKPVNLTSVVDTPGGKVGYMLLTTFSPFASEKDIADAIAAMRADGVQDLVLDLRYNSGGLLAVASQLGYMIAGEARTSGRVFERLRFNDDAGDLNPVTGQFNEPVPFFDEGLGFSLPAGQPLQSLDLPRVFILSTEITCSASEAVLNALRGIDLEVVLIGGATCGKPFGFFPQDNCGVTYFTIQFQGVNDKGFGDYADGFSPENSSAAFAVKVPGCEISDDLGSALGDENEPMFAAALAYRETGACPTSAMAFSASSSSVKESGASPMLPGRSVFETNRDMRMPN</sequence>
<keyword evidence="4" id="KW-1185">Reference proteome</keyword>
<dbReference type="GO" id="GO:0030288">
    <property type="term" value="C:outer membrane-bounded periplasmic space"/>
    <property type="evidence" value="ECO:0007669"/>
    <property type="project" value="TreeGrafter"/>
</dbReference>
<dbReference type="Proteomes" id="UP000198346">
    <property type="component" value="Unassembled WGS sequence"/>
</dbReference>
<dbReference type="InterPro" id="IPR005151">
    <property type="entry name" value="Tail-specific_protease"/>
</dbReference>
<name>A0A239PV07_9PROT</name>
<gene>
    <name evidence="3" type="ORF">SAMN06297382_1855</name>
</gene>
<dbReference type="GO" id="GO:0008236">
    <property type="term" value="F:serine-type peptidase activity"/>
    <property type="evidence" value="ECO:0007669"/>
    <property type="project" value="InterPro"/>
</dbReference>
<dbReference type="PANTHER" id="PTHR32060:SF30">
    <property type="entry name" value="CARBOXY-TERMINAL PROCESSING PROTEASE CTPA"/>
    <property type="match status" value="1"/>
</dbReference>
<reference evidence="3 4" key="1">
    <citation type="submission" date="2017-07" db="EMBL/GenBank/DDBJ databases">
        <authorList>
            <person name="Sun Z.S."/>
            <person name="Albrecht U."/>
            <person name="Echele G."/>
            <person name="Lee C.C."/>
        </authorList>
    </citation>
    <scope>NUCLEOTIDE SEQUENCE [LARGE SCALE GENOMIC DNA]</scope>
    <source>
        <strain evidence="3 4">CGMCC 1.12710</strain>
    </source>
</reference>
<dbReference type="GO" id="GO:0006508">
    <property type="term" value="P:proteolysis"/>
    <property type="evidence" value="ECO:0007669"/>
    <property type="project" value="InterPro"/>
</dbReference>
<evidence type="ECO:0000256" key="1">
    <source>
        <dbReference type="SAM" id="MobiDB-lite"/>
    </source>
</evidence>
<feature type="region of interest" description="Disordered" evidence="1">
    <location>
        <begin position="502"/>
        <end position="527"/>
    </location>
</feature>
<dbReference type="GO" id="GO:0004175">
    <property type="term" value="F:endopeptidase activity"/>
    <property type="evidence" value="ECO:0007669"/>
    <property type="project" value="TreeGrafter"/>
</dbReference>
<dbReference type="SUPFAM" id="SSF50156">
    <property type="entry name" value="PDZ domain-like"/>
    <property type="match status" value="1"/>
</dbReference>
<dbReference type="Gene3D" id="3.30.750.170">
    <property type="match status" value="1"/>
</dbReference>